<feature type="signal peptide" evidence="13">
    <location>
        <begin position="1"/>
        <end position="25"/>
    </location>
</feature>
<dbReference type="InterPro" id="IPR036942">
    <property type="entry name" value="Beta-barrel_TonB_sf"/>
</dbReference>
<keyword evidence="10 11" id="KW-0998">Cell outer membrane</keyword>
<evidence type="ECO:0000259" key="14">
    <source>
        <dbReference type="Pfam" id="PF00593"/>
    </source>
</evidence>
<reference evidence="16 17" key="1">
    <citation type="submission" date="2024-08" db="EMBL/GenBank/DDBJ databases">
        <authorList>
            <person name="Lu H."/>
        </authorList>
    </citation>
    <scope>NUCLEOTIDE SEQUENCE [LARGE SCALE GENOMIC DNA]</scope>
    <source>
        <strain evidence="16 17">BYS180W</strain>
    </source>
</reference>
<keyword evidence="4 11" id="KW-1134">Transmembrane beta strand</keyword>
<comment type="caution">
    <text evidence="16">The sequence shown here is derived from an EMBL/GenBank/DDBJ whole genome shotgun (WGS) entry which is preliminary data.</text>
</comment>
<dbReference type="InterPro" id="IPR000531">
    <property type="entry name" value="Beta-barrel_TonB"/>
</dbReference>
<dbReference type="Gene3D" id="2.40.170.20">
    <property type="entry name" value="TonB-dependent receptor, beta-barrel domain"/>
    <property type="match status" value="1"/>
</dbReference>
<evidence type="ECO:0000256" key="6">
    <source>
        <dbReference type="ARBA" id="ARBA00022729"/>
    </source>
</evidence>
<keyword evidence="3 11" id="KW-0813">Transport</keyword>
<dbReference type="InterPro" id="IPR012910">
    <property type="entry name" value="Plug_dom"/>
</dbReference>
<evidence type="ECO:0000259" key="15">
    <source>
        <dbReference type="Pfam" id="PF07715"/>
    </source>
</evidence>
<keyword evidence="17" id="KW-1185">Reference proteome</keyword>
<protein>
    <submittedName>
        <fullName evidence="16">TonB-dependent receptor plug domain-containing protein</fullName>
    </submittedName>
</protein>
<evidence type="ECO:0000256" key="10">
    <source>
        <dbReference type="ARBA" id="ARBA00023237"/>
    </source>
</evidence>
<evidence type="ECO:0000256" key="3">
    <source>
        <dbReference type="ARBA" id="ARBA00022448"/>
    </source>
</evidence>
<keyword evidence="9 16" id="KW-0675">Receptor</keyword>
<evidence type="ECO:0000256" key="4">
    <source>
        <dbReference type="ARBA" id="ARBA00022452"/>
    </source>
</evidence>
<dbReference type="Pfam" id="PF07715">
    <property type="entry name" value="Plug"/>
    <property type="match status" value="1"/>
</dbReference>
<evidence type="ECO:0000256" key="7">
    <source>
        <dbReference type="ARBA" id="ARBA00023077"/>
    </source>
</evidence>
<evidence type="ECO:0000256" key="2">
    <source>
        <dbReference type="ARBA" id="ARBA00009810"/>
    </source>
</evidence>
<gene>
    <name evidence="16" type="ORF">ACG0Z6_02415</name>
</gene>
<evidence type="ECO:0000313" key="17">
    <source>
        <dbReference type="Proteomes" id="UP001606099"/>
    </source>
</evidence>
<evidence type="ECO:0000313" key="16">
    <source>
        <dbReference type="EMBL" id="MFG6447092.1"/>
    </source>
</evidence>
<feature type="domain" description="TonB-dependent receptor plug" evidence="15">
    <location>
        <begin position="64"/>
        <end position="162"/>
    </location>
</feature>
<dbReference type="SUPFAM" id="SSF56935">
    <property type="entry name" value="Porins"/>
    <property type="match status" value="1"/>
</dbReference>
<evidence type="ECO:0000256" key="13">
    <source>
        <dbReference type="SAM" id="SignalP"/>
    </source>
</evidence>
<dbReference type="InterPro" id="IPR037066">
    <property type="entry name" value="Plug_dom_sf"/>
</dbReference>
<feature type="chain" id="PRO_5046048550" evidence="13">
    <location>
        <begin position="26"/>
        <end position="757"/>
    </location>
</feature>
<keyword evidence="7 12" id="KW-0798">TonB box</keyword>
<dbReference type="PROSITE" id="PS52016">
    <property type="entry name" value="TONB_DEPENDENT_REC_3"/>
    <property type="match status" value="1"/>
</dbReference>
<dbReference type="Proteomes" id="UP001606099">
    <property type="component" value="Unassembled WGS sequence"/>
</dbReference>
<dbReference type="PANTHER" id="PTHR30069">
    <property type="entry name" value="TONB-DEPENDENT OUTER MEMBRANE RECEPTOR"/>
    <property type="match status" value="1"/>
</dbReference>
<evidence type="ECO:0000256" key="1">
    <source>
        <dbReference type="ARBA" id="ARBA00004571"/>
    </source>
</evidence>
<proteinExistence type="inferred from homology"/>
<sequence length="757" mass="83974">MFVFKPNVLLLAGLSVLNLSTAAWTQSAAAEAQKVESPAKAASEPNRLETVRVQGSASDEMQRRAATAARIVIGREEIERFGDASAAELLKRLPGVTLGGRPGRGGEPRMRGMGGGYTQILVNGERMPPGFSLEQIPPEQIERIEVMRAPTAEFGARAIAGTINIVLREALQRRLNELRLGLGMEQDLYSPQLSWQRNDRVGETGTYTFNLNGQVQLRLDEIDTLNLTRWTPSGEQRQIVQRGQSDSTQRSLHFGGRVQWRLGEGNTLALQSFAAFNRNRSGTDLTQQISRSALAPAPSNFDEAHTQGSNDFDMLRLGLQWNHKLGADTRLELRAGGGNAQSRSDSLRRELLLAQTTRTQQDNSEGRNRSWNLSSKLSHQLGDDHSLVAGAEAEGNRSTQQRSCLQNGLDCSALADYGDNPTAGTQRLAAYAQDEWTWGPKWAFYAGLRWEQISTHSDRAAQQLRQSSAVTTPLLHALYKIDERSKEQLRASLTRSYRSPNLQDLIAQPSINNQFPCVNAASCGANEYAYPDRMGNPELRPELATGLELAYEKYLSKGGVLSANVFARRITDLIRTTPQLESVSWAAVPRWVNKPRNIGQARTYGVELEAKFRLDEFLEDALPVNIRSNLSLYRSRVEGIPGPHNTLDQQPGYTANLGADYRLRSLPLSLGASLNLTPRQVIQQSIERRAESDAKRVLDAYATWTFNSALMLRLSASNVLAQDHGSSSYTLAPGMESWSRSQGRSYRAMQLRLEWKV</sequence>
<evidence type="ECO:0000256" key="9">
    <source>
        <dbReference type="ARBA" id="ARBA00023170"/>
    </source>
</evidence>
<evidence type="ECO:0000256" key="12">
    <source>
        <dbReference type="RuleBase" id="RU003357"/>
    </source>
</evidence>
<evidence type="ECO:0000256" key="5">
    <source>
        <dbReference type="ARBA" id="ARBA00022692"/>
    </source>
</evidence>
<evidence type="ECO:0000256" key="8">
    <source>
        <dbReference type="ARBA" id="ARBA00023136"/>
    </source>
</evidence>
<keyword evidence="6 13" id="KW-0732">Signal</keyword>
<feature type="domain" description="TonB-dependent receptor-like beta-barrel" evidence="14">
    <location>
        <begin position="272"/>
        <end position="719"/>
    </location>
</feature>
<keyword evidence="8 11" id="KW-0472">Membrane</keyword>
<dbReference type="PANTHER" id="PTHR30069:SF29">
    <property type="entry name" value="HEMOGLOBIN AND HEMOGLOBIN-HAPTOGLOBIN-BINDING PROTEIN 1-RELATED"/>
    <property type="match status" value="1"/>
</dbReference>
<dbReference type="Pfam" id="PF00593">
    <property type="entry name" value="TonB_dep_Rec_b-barrel"/>
    <property type="match status" value="1"/>
</dbReference>
<dbReference type="RefSeq" id="WP_394458465.1">
    <property type="nucleotide sequence ID" value="NZ_JBIGHZ010000001.1"/>
</dbReference>
<dbReference type="CDD" id="cd01347">
    <property type="entry name" value="ligand_gated_channel"/>
    <property type="match status" value="1"/>
</dbReference>
<accession>A0ABW7FRY4</accession>
<comment type="subcellular location">
    <subcellularLocation>
        <location evidence="1 11">Cell outer membrane</location>
        <topology evidence="1 11">Multi-pass membrane protein</topology>
    </subcellularLocation>
</comment>
<evidence type="ECO:0000256" key="11">
    <source>
        <dbReference type="PROSITE-ProRule" id="PRU01360"/>
    </source>
</evidence>
<dbReference type="Gene3D" id="2.170.130.10">
    <property type="entry name" value="TonB-dependent receptor, plug domain"/>
    <property type="match status" value="1"/>
</dbReference>
<comment type="similarity">
    <text evidence="2 11 12">Belongs to the TonB-dependent receptor family.</text>
</comment>
<keyword evidence="5 11" id="KW-0812">Transmembrane</keyword>
<dbReference type="EMBL" id="JBIGHZ010000001">
    <property type="protein sequence ID" value="MFG6447092.1"/>
    <property type="molecule type" value="Genomic_DNA"/>
</dbReference>
<dbReference type="InterPro" id="IPR039426">
    <property type="entry name" value="TonB-dep_rcpt-like"/>
</dbReference>
<name>A0ABW7FRY4_9BURK</name>
<organism evidence="16 17">
    <name type="scientific">Roseateles rivi</name>
    <dbReference type="NCBI Taxonomy" id="3299028"/>
    <lineage>
        <taxon>Bacteria</taxon>
        <taxon>Pseudomonadati</taxon>
        <taxon>Pseudomonadota</taxon>
        <taxon>Betaproteobacteria</taxon>
        <taxon>Burkholderiales</taxon>
        <taxon>Sphaerotilaceae</taxon>
        <taxon>Roseateles</taxon>
    </lineage>
</organism>